<comment type="caution">
    <text evidence="1">The sequence shown here is derived from an EMBL/GenBank/DDBJ whole genome shotgun (WGS) entry which is preliminary data.</text>
</comment>
<organism evidence="1">
    <name type="scientific">marine sediment metagenome</name>
    <dbReference type="NCBI Taxonomy" id="412755"/>
    <lineage>
        <taxon>unclassified sequences</taxon>
        <taxon>metagenomes</taxon>
        <taxon>ecological metagenomes</taxon>
    </lineage>
</organism>
<dbReference type="InterPro" id="IPR036736">
    <property type="entry name" value="ACP-like_sf"/>
</dbReference>
<proteinExistence type="predicted"/>
<dbReference type="AlphaFoldDB" id="A0A0F9AFH1"/>
<dbReference type="Gene3D" id="1.10.1200.10">
    <property type="entry name" value="ACP-like"/>
    <property type="match status" value="1"/>
</dbReference>
<sequence length="281" mass="29689">MERMDIEDAVDHAIAKVLQIHAAHVHLKSRLYEDLSISEWDFDDLRAGLASRFKLAIPKPGELDQAETVRDVVDYIAARWDFDSDGGAVGDIGLGVVVPAGTIILDGIINVLDPITIDGAATIALKVEGAADILVAVVLGTIGGLGLYDVVPVGAAAKMSATGVGKTPSASASCKTRLACALTFASWCGVSEQSSGLLILSSYFFVRMNLRYCRSSDSSSVVRFSIAHVAALPCCSSFLRLSDLAPRYPALLINSSYSTERASDSAYKICGDGLVIFPLSS</sequence>
<accession>A0A0F9AFH1</accession>
<evidence type="ECO:0000313" key="1">
    <source>
        <dbReference type="EMBL" id="KKL08269.1"/>
    </source>
</evidence>
<reference evidence="1" key="1">
    <citation type="journal article" date="2015" name="Nature">
        <title>Complex archaea that bridge the gap between prokaryotes and eukaryotes.</title>
        <authorList>
            <person name="Spang A."/>
            <person name="Saw J.H."/>
            <person name="Jorgensen S.L."/>
            <person name="Zaremba-Niedzwiedzka K."/>
            <person name="Martijn J."/>
            <person name="Lind A.E."/>
            <person name="van Eijk R."/>
            <person name="Schleper C."/>
            <person name="Guy L."/>
            <person name="Ettema T.J."/>
        </authorList>
    </citation>
    <scope>NUCLEOTIDE SEQUENCE</scope>
</reference>
<evidence type="ECO:0008006" key="2">
    <source>
        <dbReference type="Google" id="ProtNLM"/>
    </source>
</evidence>
<gene>
    <name evidence="1" type="ORF">LCGC14_2577560</name>
</gene>
<name>A0A0F9AFH1_9ZZZZ</name>
<dbReference type="EMBL" id="LAZR01042947">
    <property type="protein sequence ID" value="KKL08269.1"/>
    <property type="molecule type" value="Genomic_DNA"/>
</dbReference>
<protein>
    <recommendedName>
        <fullName evidence="2">Carrier domain-containing protein</fullName>
    </recommendedName>
</protein>
<dbReference type="SUPFAM" id="SSF47336">
    <property type="entry name" value="ACP-like"/>
    <property type="match status" value="1"/>
</dbReference>